<dbReference type="OrthoDB" id="6183044at2"/>
<dbReference type="Proteomes" id="UP000295830">
    <property type="component" value="Unassembled WGS sequence"/>
</dbReference>
<organism evidence="1 2">
    <name type="scientific">Halospina denitrificans</name>
    <dbReference type="NCBI Taxonomy" id="332522"/>
    <lineage>
        <taxon>Bacteria</taxon>
        <taxon>Pseudomonadati</taxon>
        <taxon>Pseudomonadota</taxon>
        <taxon>Gammaproteobacteria</taxon>
        <taxon>Halospina</taxon>
    </lineage>
</organism>
<dbReference type="EMBL" id="SOAX01000008">
    <property type="protein sequence ID" value="TDT37087.1"/>
    <property type="molecule type" value="Genomic_DNA"/>
</dbReference>
<sequence length="95" mass="10772">MIRVTGVTIATVLLLLPLVGYGQEDRGIEIRGVDERPGVLHLVPWQLPEDDLPEAPRVDGSRFERIIEPVDDRVHRRHMQFRQNPAALLEALSTD</sequence>
<accession>A0A4R7JJ60</accession>
<dbReference type="RefSeq" id="WP_133737251.1">
    <property type="nucleotide sequence ID" value="NZ_SOAX01000008.1"/>
</dbReference>
<proteinExistence type="predicted"/>
<evidence type="ECO:0000313" key="2">
    <source>
        <dbReference type="Proteomes" id="UP000295830"/>
    </source>
</evidence>
<gene>
    <name evidence="1" type="ORF">DES49_3039</name>
</gene>
<keyword evidence="2" id="KW-1185">Reference proteome</keyword>
<comment type="caution">
    <text evidence="1">The sequence shown here is derived from an EMBL/GenBank/DDBJ whole genome shotgun (WGS) entry which is preliminary data.</text>
</comment>
<reference evidence="1 2" key="1">
    <citation type="submission" date="2019-03" db="EMBL/GenBank/DDBJ databases">
        <title>Genomic Encyclopedia of Type Strains, Phase IV (KMG-IV): sequencing the most valuable type-strain genomes for metagenomic binning, comparative biology and taxonomic classification.</title>
        <authorList>
            <person name="Goeker M."/>
        </authorList>
    </citation>
    <scope>NUCLEOTIDE SEQUENCE [LARGE SCALE GENOMIC DNA]</scope>
    <source>
        <strain evidence="1 2">DSM 15505</strain>
    </source>
</reference>
<protein>
    <submittedName>
        <fullName evidence="1">Uncharacterized protein</fullName>
    </submittedName>
</protein>
<evidence type="ECO:0000313" key="1">
    <source>
        <dbReference type="EMBL" id="TDT37087.1"/>
    </source>
</evidence>
<dbReference type="AlphaFoldDB" id="A0A4R7JJ60"/>
<name>A0A4R7JJ60_9GAMM</name>